<gene>
    <name evidence="2" type="ORF">ANCDUO_18424</name>
</gene>
<protein>
    <submittedName>
        <fullName evidence="2">Uncharacterized protein</fullName>
    </submittedName>
</protein>
<organism evidence="2 3">
    <name type="scientific">Ancylostoma duodenale</name>
    <dbReference type="NCBI Taxonomy" id="51022"/>
    <lineage>
        <taxon>Eukaryota</taxon>
        <taxon>Metazoa</taxon>
        <taxon>Ecdysozoa</taxon>
        <taxon>Nematoda</taxon>
        <taxon>Chromadorea</taxon>
        <taxon>Rhabditida</taxon>
        <taxon>Rhabditina</taxon>
        <taxon>Rhabditomorpha</taxon>
        <taxon>Strongyloidea</taxon>
        <taxon>Ancylostomatidae</taxon>
        <taxon>Ancylostomatinae</taxon>
        <taxon>Ancylostoma</taxon>
    </lineage>
</organism>
<dbReference type="EMBL" id="KN746474">
    <property type="protein sequence ID" value="KIH51491.1"/>
    <property type="molecule type" value="Genomic_DNA"/>
</dbReference>
<accession>A0A0C2G356</accession>
<proteinExistence type="predicted"/>
<keyword evidence="3" id="KW-1185">Reference proteome</keyword>
<dbReference type="AlphaFoldDB" id="A0A0C2G356"/>
<evidence type="ECO:0000256" key="1">
    <source>
        <dbReference type="SAM" id="MobiDB-lite"/>
    </source>
</evidence>
<name>A0A0C2G356_9BILA</name>
<dbReference type="Proteomes" id="UP000054047">
    <property type="component" value="Unassembled WGS sequence"/>
</dbReference>
<evidence type="ECO:0000313" key="3">
    <source>
        <dbReference type="Proteomes" id="UP000054047"/>
    </source>
</evidence>
<reference evidence="2 3" key="1">
    <citation type="submission" date="2013-12" db="EMBL/GenBank/DDBJ databases">
        <title>Draft genome of the parsitic nematode Ancylostoma duodenale.</title>
        <authorList>
            <person name="Mitreva M."/>
        </authorList>
    </citation>
    <scope>NUCLEOTIDE SEQUENCE [LARGE SCALE GENOMIC DNA]</scope>
    <source>
        <strain evidence="2 3">Zhejiang</strain>
    </source>
</reference>
<feature type="compositionally biased region" description="Polar residues" evidence="1">
    <location>
        <begin position="1"/>
        <end position="14"/>
    </location>
</feature>
<sequence>MQLFQEATSLSATEAHSHLEETGKPTSNSGNYIESSFVAERRCAVKCSAKRSTKVGILVGLMTGSATRHGSISSTNALNE</sequence>
<evidence type="ECO:0000313" key="2">
    <source>
        <dbReference type="EMBL" id="KIH51491.1"/>
    </source>
</evidence>
<feature type="region of interest" description="Disordered" evidence="1">
    <location>
        <begin position="1"/>
        <end position="31"/>
    </location>
</feature>